<feature type="region of interest" description="Disordered" evidence="1">
    <location>
        <begin position="1117"/>
        <end position="1154"/>
    </location>
</feature>
<dbReference type="InParanoid" id="B4N2Z0"/>
<feature type="compositionally biased region" description="Low complexity" evidence="1">
    <location>
        <begin position="319"/>
        <end position="329"/>
    </location>
</feature>
<evidence type="ECO:0000313" key="3">
    <source>
        <dbReference type="Proteomes" id="UP000007798"/>
    </source>
</evidence>
<name>B4N2Z0_DROWI</name>
<feature type="compositionally biased region" description="Polar residues" evidence="1">
    <location>
        <begin position="1"/>
        <end position="20"/>
    </location>
</feature>
<organism evidence="2 3">
    <name type="scientific">Drosophila willistoni</name>
    <name type="common">Fruit fly</name>
    <dbReference type="NCBI Taxonomy" id="7260"/>
    <lineage>
        <taxon>Eukaryota</taxon>
        <taxon>Metazoa</taxon>
        <taxon>Ecdysozoa</taxon>
        <taxon>Arthropoda</taxon>
        <taxon>Hexapoda</taxon>
        <taxon>Insecta</taxon>
        <taxon>Pterygota</taxon>
        <taxon>Neoptera</taxon>
        <taxon>Endopterygota</taxon>
        <taxon>Diptera</taxon>
        <taxon>Brachycera</taxon>
        <taxon>Muscomorpha</taxon>
        <taxon>Ephydroidea</taxon>
        <taxon>Drosophilidae</taxon>
        <taxon>Drosophila</taxon>
        <taxon>Sophophora</taxon>
    </lineage>
</organism>
<dbReference type="OrthoDB" id="6375147at2759"/>
<feature type="compositionally biased region" description="Polar residues" evidence="1">
    <location>
        <begin position="980"/>
        <end position="1001"/>
    </location>
</feature>
<dbReference type="GO" id="GO:0008407">
    <property type="term" value="P:chaeta morphogenesis"/>
    <property type="evidence" value="ECO:0007669"/>
    <property type="project" value="EnsemblMetazoa"/>
</dbReference>
<keyword evidence="3" id="KW-1185">Reference proteome</keyword>
<feature type="compositionally biased region" description="Acidic residues" evidence="1">
    <location>
        <begin position="767"/>
        <end position="779"/>
    </location>
</feature>
<sequence>MGNGYFRTSQTTSTASSPRQQQRDKRDKAIYSYQHNYVDRVRLEDTTVHHQHDLGCPQKQLRATNAGWRHSHKSPHWTQCHVGGGQLRNARSLDYTQLEEQQQQCEENSALDIAEFYWRFDAEAGSHDQVAAVNDDYDPALAEPTETVEEAIVQTTSKATATATLLDILGSGESCSLRRSRSLAVIREETFSDLQIGSVNSNINNNKSNSSRRRRSQLIPRARLVNRGFFRESPRLNNKHQQTTTSTTEEQPVEQTTLPQHLQHPWHNDKSDLESLNSDYFKNSLHQNLSQHQHLGDQQLPSSLEEVSTLLKEVRPRLYQSRRQQQQQQRNHHQSYHCIRHIDTGGLESCPEHSQSQSSLFPETTTTSNSADEQTDESPSLSEQEYDLTHIEEIFKQEGNSHQDLELDIEKSYELISLTTTTTTTRTRFDTSEEEQQEQQQQEGREEGDSLATPTGDEESQLRVSVADNESHLDKIIAYDSVYLSSEDSSECTLIGESCCESFTSCLETTGDLESRSLLHISIDDSVYEPTKAKQYKKESEEEQEQTLLSSTTTTVEASQIFTQVLKVESNLGVSSGAASKPNILSVVEKRKFKPANSFPAQDLELKRQVTDLHLTTKSNSNLQENQYHSLPDVNIGVSLKVCESIDKELRSSYNQQKLQQRKQQETKRSQSHHHQQVVTRAETYDSIRRFGRAHQKARQKERKREQEREREREQEKESEKPAETKPPPIEITEIPKTNNNQQVKPNEVEIEDEPLPPPPPPLTKEEAEEQEEEQEEVESSIGQPELPKEAPVIEVANFSKLIERRAQEIRGVQPQFQCEFVSKFKDIQNNIQTEANQHKPSEPTKHIINPKCGQRSPLRRSVSSSGSGSGGAGSFSGKQQKPTERRILSTGRTAIYKARPVKLVDSFRMMSRPQILHVVDGRGGGEATLRRRSMASNVSHANGEMASEYLQKVDAVRCYWNKLAGSDEGPAKKTEKESPSTGLSFQLGGETTTQLINPTKPSVNSTDYCSMLMPPSIEIVELGEGSQKATIVSAAGGVQNQNDDTEEEKFDHIRYKVLKSQQLIRSNILSSRNKKEAQFDGLIQYLQDYSFQELLSNNNVVIVEPVRTKIERPLTVTSNGHGQTTANVPPKPPKEIHASGTKPIRKSRSGNSAAAKRHFFYQPVRVNRELYEDELPDPDTVRNVRQFFEQNIIPTPGRGLLIQSQQKFGGSAYQLSPRETRKAGGVVRGYRYLTIDTSFGEAVEQPKGMDLLLQEERDQHKGMPKHWDNASLSSGISSGDLSSPCGEYLQHHHHPHHQHQEDTPVQACKGVHVQDVIRRHNSNAANANAKVRRTWCMGGGAGGASDSLYRQIYENKLSHAEHKDDDDEADGKNVTEDLDEQDEEEDMCENYYVSNDVLAKIRECGSTVTYYGGRVLEKGTQPQYQQQQHQSQRSSHLSQIQNGTRSRIRQIEACNVCLPIERCQHQLQTKHEGGVDEDIYQGIKFKLVKSNSCSSRLELAGTDDALTGYLETEVVRKMVHHFEGGTQPTTFNDLTINSHSTTNQETVLPTAANRRQVTVNNHINVFKEEKATTETLVTKAMQLPEAFSQHDKENTPKADEILSSSSVTYQSQAMNIHLDKQQQPSSNGKVCRNKNVDLAYTLVKQQQPTGLSAQSVQGAQASRHFTSHDNQESQKIGKQYISCSAKEPKYDTTKVTRPQIIVPVEIHHQQQQQQVIPISTPTPAPAPIPERRLSNASSSAASTSTASIVDKAVVVRHYVANDKTIYERRKYDDIEFEEFEVYDPSKDQQLEDEQEQQQVQGQEKPTVDNEPYDSLDDRM</sequence>
<feature type="compositionally biased region" description="Low complexity" evidence="1">
    <location>
        <begin position="1737"/>
        <end position="1746"/>
    </location>
</feature>
<dbReference type="HOGENOM" id="CLU_236569_0_0_1"/>
<dbReference type="EMBL" id="CH964062">
    <property type="protein sequence ID" value="EDW78729.2"/>
    <property type="molecule type" value="Genomic_DNA"/>
</dbReference>
<feature type="region of interest" description="Disordered" evidence="1">
    <location>
        <begin position="424"/>
        <end position="467"/>
    </location>
</feature>
<dbReference type="FunCoup" id="B4N2Z0">
    <property type="interactions" value="4"/>
</dbReference>
<feature type="region of interest" description="Disordered" evidence="1">
    <location>
        <begin position="317"/>
        <end position="336"/>
    </location>
</feature>
<evidence type="ECO:0000313" key="2">
    <source>
        <dbReference type="EMBL" id="EDW78729.2"/>
    </source>
</evidence>
<evidence type="ECO:0008006" key="4">
    <source>
        <dbReference type="Google" id="ProtNLM"/>
    </source>
</evidence>
<feature type="region of interest" description="Disordered" evidence="1">
    <location>
        <begin position="835"/>
        <end position="889"/>
    </location>
</feature>
<dbReference type="GO" id="GO:0030046">
    <property type="term" value="P:parallel actin filament bundle assembly"/>
    <property type="evidence" value="ECO:0007669"/>
    <property type="project" value="EnsemblMetazoa"/>
</dbReference>
<evidence type="ECO:0000256" key="1">
    <source>
        <dbReference type="SAM" id="MobiDB-lite"/>
    </source>
</evidence>
<feature type="compositionally biased region" description="Basic and acidic residues" evidence="1">
    <location>
        <begin position="837"/>
        <end position="846"/>
    </location>
</feature>
<feature type="compositionally biased region" description="Basic residues" evidence="1">
    <location>
        <begin position="690"/>
        <end position="702"/>
    </location>
</feature>
<dbReference type="STRING" id="7260.B4N2Z0"/>
<accession>B4N2Z0</accession>
<feature type="region of interest" description="Disordered" evidence="1">
    <location>
        <begin position="1"/>
        <end position="27"/>
    </location>
</feature>
<feature type="compositionally biased region" description="Low complexity" evidence="1">
    <location>
        <begin position="241"/>
        <end position="257"/>
    </location>
</feature>
<dbReference type="eggNOG" id="KOG4157">
    <property type="taxonomic scope" value="Eukaryota"/>
</dbReference>
<feature type="region of interest" description="Disordered" evidence="1">
    <location>
        <begin position="1712"/>
        <end position="1746"/>
    </location>
</feature>
<feature type="compositionally biased region" description="Polar residues" evidence="1">
    <location>
        <begin position="1117"/>
        <end position="1128"/>
    </location>
</feature>
<feature type="compositionally biased region" description="Polar residues" evidence="1">
    <location>
        <begin position="352"/>
        <end position="383"/>
    </location>
</feature>
<proteinExistence type="predicted"/>
<feature type="region of interest" description="Disordered" evidence="1">
    <location>
        <begin position="967"/>
        <end position="1001"/>
    </location>
</feature>
<feature type="compositionally biased region" description="Low complexity" evidence="1">
    <location>
        <begin position="1422"/>
        <end position="1442"/>
    </location>
</feature>
<gene>
    <name evidence="2" type="primary">Dwil\GK12590</name>
    <name evidence="2" type="ORF">Dwil_GK12590</name>
</gene>
<feature type="compositionally biased region" description="Basic and acidic residues" evidence="1">
    <location>
        <begin position="970"/>
        <end position="979"/>
    </location>
</feature>
<feature type="region of interest" description="Disordered" evidence="1">
    <location>
        <begin position="229"/>
        <end position="275"/>
    </location>
</feature>
<dbReference type="GO" id="GO:0032432">
    <property type="term" value="C:actin filament bundle"/>
    <property type="evidence" value="ECO:0007669"/>
    <property type="project" value="EnsemblMetazoa"/>
</dbReference>
<protein>
    <recommendedName>
        <fullName evidence="4">Protein javelin</fullName>
    </recommendedName>
</protein>
<feature type="region of interest" description="Disordered" evidence="1">
    <location>
        <begin position="1422"/>
        <end position="1443"/>
    </location>
</feature>
<reference evidence="2 3" key="1">
    <citation type="journal article" date="2007" name="Nature">
        <title>Evolution of genes and genomes on the Drosophila phylogeny.</title>
        <authorList>
            <consortium name="Drosophila 12 Genomes Consortium"/>
            <person name="Clark A.G."/>
            <person name="Eisen M.B."/>
            <person name="Smith D.R."/>
            <person name="Bergman C.M."/>
            <person name="Oliver B."/>
            <person name="Markow T.A."/>
            <person name="Kaufman T.C."/>
            <person name="Kellis M."/>
            <person name="Gelbart W."/>
            <person name="Iyer V.N."/>
            <person name="Pollard D.A."/>
            <person name="Sackton T.B."/>
            <person name="Larracuente A.M."/>
            <person name="Singh N.D."/>
            <person name="Abad J.P."/>
            <person name="Abt D.N."/>
            <person name="Adryan B."/>
            <person name="Aguade M."/>
            <person name="Akashi H."/>
            <person name="Anderson W.W."/>
            <person name="Aquadro C.F."/>
            <person name="Ardell D.H."/>
            <person name="Arguello R."/>
            <person name="Artieri C.G."/>
            <person name="Barbash D.A."/>
            <person name="Barker D."/>
            <person name="Barsanti P."/>
            <person name="Batterham P."/>
            <person name="Batzoglou S."/>
            <person name="Begun D."/>
            <person name="Bhutkar A."/>
            <person name="Blanco E."/>
            <person name="Bosak S.A."/>
            <person name="Bradley R.K."/>
            <person name="Brand A.D."/>
            <person name="Brent M.R."/>
            <person name="Brooks A.N."/>
            <person name="Brown R.H."/>
            <person name="Butlin R.K."/>
            <person name="Caggese C."/>
            <person name="Calvi B.R."/>
            <person name="Bernardo de Carvalho A."/>
            <person name="Caspi A."/>
            <person name="Castrezana S."/>
            <person name="Celniker S.E."/>
            <person name="Chang J.L."/>
            <person name="Chapple C."/>
            <person name="Chatterji S."/>
            <person name="Chinwalla A."/>
            <person name="Civetta A."/>
            <person name="Clifton S.W."/>
            <person name="Comeron J.M."/>
            <person name="Costello J.C."/>
            <person name="Coyne J.A."/>
            <person name="Daub J."/>
            <person name="David R.G."/>
            <person name="Delcher A.L."/>
            <person name="Delehaunty K."/>
            <person name="Do C.B."/>
            <person name="Ebling H."/>
            <person name="Edwards K."/>
            <person name="Eickbush T."/>
            <person name="Evans J.D."/>
            <person name="Filipski A."/>
            <person name="Findeiss S."/>
            <person name="Freyhult E."/>
            <person name="Fulton L."/>
            <person name="Fulton R."/>
            <person name="Garcia A.C."/>
            <person name="Gardiner A."/>
            <person name="Garfield D.A."/>
            <person name="Garvin B.E."/>
            <person name="Gibson G."/>
            <person name="Gilbert D."/>
            <person name="Gnerre S."/>
            <person name="Godfrey J."/>
            <person name="Good R."/>
            <person name="Gotea V."/>
            <person name="Gravely B."/>
            <person name="Greenberg A.J."/>
            <person name="Griffiths-Jones S."/>
            <person name="Gross S."/>
            <person name="Guigo R."/>
            <person name="Gustafson E.A."/>
            <person name="Haerty W."/>
            <person name="Hahn M.W."/>
            <person name="Halligan D.L."/>
            <person name="Halpern A.L."/>
            <person name="Halter G.M."/>
            <person name="Han M.V."/>
            <person name="Heger A."/>
            <person name="Hillier L."/>
            <person name="Hinrichs A.S."/>
            <person name="Holmes I."/>
            <person name="Hoskins R.A."/>
            <person name="Hubisz M.J."/>
            <person name="Hultmark D."/>
            <person name="Huntley M.A."/>
            <person name="Jaffe D.B."/>
            <person name="Jagadeeshan S."/>
            <person name="Jeck W.R."/>
            <person name="Johnson J."/>
            <person name="Jones C.D."/>
            <person name="Jordan W.C."/>
            <person name="Karpen G.H."/>
            <person name="Kataoka E."/>
            <person name="Keightley P.D."/>
            <person name="Kheradpour P."/>
            <person name="Kirkness E.F."/>
            <person name="Koerich L.B."/>
            <person name="Kristiansen K."/>
            <person name="Kudrna D."/>
            <person name="Kulathinal R.J."/>
            <person name="Kumar S."/>
            <person name="Kwok R."/>
            <person name="Lander E."/>
            <person name="Langley C.H."/>
            <person name="Lapoint R."/>
            <person name="Lazzaro B.P."/>
            <person name="Lee S.J."/>
            <person name="Levesque L."/>
            <person name="Li R."/>
            <person name="Lin C.F."/>
            <person name="Lin M.F."/>
            <person name="Lindblad-Toh K."/>
            <person name="Llopart A."/>
            <person name="Long M."/>
            <person name="Low L."/>
            <person name="Lozovsky E."/>
            <person name="Lu J."/>
            <person name="Luo M."/>
            <person name="Machado C.A."/>
            <person name="Makalowski W."/>
            <person name="Marzo M."/>
            <person name="Matsuda M."/>
            <person name="Matzkin L."/>
            <person name="McAllister B."/>
            <person name="McBride C.S."/>
            <person name="McKernan B."/>
            <person name="McKernan K."/>
            <person name="Mendez-Lago M."/>
            <person name="Minx P."/>
            <person name="Mollenhauer M.U."/>
            <person name="Montooth K."/>
            <person name="Mount S.M."/>
            <person name="Mu X."/>
            <person name="Myers E."/>
            <person name="Negre B."/>
            <person name="Newfeld S."/>
            <person name="Nielsen R."/>
            <person name="Noor M.A."/>
            <person name="O'Grady P."/>
            <person name="Pachter L."/>
            <person name="Papaceit M."/>
            <person name="Parisi M.J."/>
            <person name="Parisi M."/>
            <person name="Parts L."/>
            <person name="Pedersen J.S."/>
            <person name="Pesole G."/>
            <person name="Phillippy A.M."/>
            <person name="Ponting C.P."/>
            <person name="Pop M."/>
            <person name="Porcelli D."/>
            <person name="Powell J.R."/>
            <person name="Prohaska S."/>
            <person name="Pruitt K."/>
            <person name="Puig M."/>
            <person name="Quesneville H."/>
            <person name="Ram K.R."/>
            <person name="Rand D."/>
            <person name="Rasmussen M.D."/>
            <person name="Reed L.K."/>
            <person name="Reenan R."/>
            <person name="Reily A."/>
            <person name="Remington K.A."/>
            <person name="Rieger T.T."/>
            <person name="Ritchie M.G."/>
            <person name="Robin C."/>
            <person name="Rogers Y.H."/>
            <person name="Rohde C."/>
            <person name="Rozas J."/>
            <person name="Rubenfield M.J."/>
            <person name="Ruiz A."/>
            <person name="Russo S."/>
            <person name="Salzberg S.L."/>
            <person name="Sanchez-Gracia A."/>
            <person name="Saranga D.J."/>
            <person name="Sato H."/>
            <person name="Schaeffer S.W."/>
            <person name="Schatz M.C."/>
            <person name="Schlenke T."/>
            <person name="Schwartz R."/>
            <person name="Segarra C."/>
            <person name="Singh R.S."/>
            <person name="Sirot L."/>
            <person name="Sirota M."/>
            <person name="Sisneros N.B."/>
            <person name="Smith C.D."/>
            <person name="Smith T.F."/>
            <person name="Spieth J."/>
            <person name="Stage D.E."/>
            <person name="Stark A."/>
            <person name="Stephan W."/>
            <person name="Strausberg R.L."/>
            <person name="Strempel S."/>
            <person name="Sturgill D."/>
            <person name="Sutton G."/>
            <person name="Sutton G.G."/>
            <person name="Tao W."/>
            <person name="Teichmann S."/>
            <person name="Tobari Y.N."/>
            <person name="Tomimura Y."/>
            <person name="Tsolas J.M."/>
            <person name="Valente V.L."/>
            <person name="Venter E."/>
            <person name="Venter J.C."/>
            <person name="Vicario S."/>
            <person name="Vieira F.G."/>
            <person name="Vilella A.J."/>
            <person name="Villasante A."/>
            <person name="Walenz B."/>
            <person name="Wang J."/>
            <person name="Wasserman M."/>
            <person name="Watts T."/>
            <person name="Wilson D."/>
            <person name="Wilson R.K."/>
            <person name="Wing R.A."/>
            <person name="Wolfner M.F."/>
            <person name="Wong A."/>
            <person name="Wong G.K."/>
            <person name="Wu C.I."/>
            <person name="Wu G."/>
            <person name="Yamamoto D."/>
            <person name="Yang H.P."/>
            <person name="Yang S.P."/>
            <person name="Yorke J.A."/>
            <person name="Yoshida K."/>
            <person name="Zdobnov E."/>
            <person name="Zhang P."/>
            <person name="Zhang Y."/>
            <person name="Zimin A.V."/>
            <person name="Baldwin J."/>
            <person name="Abdouelleil A."/>
            <person name="Abdulkadir J."/>
            <person name="Abebe A."/>
            <person name="Abera B."/>
            <person name="Abreu J."/>
            <person name="Acer S.C."/>
            <person name="Aftuck L."/>
            <person name="Alexander A."/>
            <person name="An P."/>
            <person name="Anderson E."/>
            <person name="Anderson S."/>
            <person name="Arachi H."/>
            <person name="Azer M."/>
            <person name="Bachantsang P."/>
            <person name="Barry A."/>
            <person name="Bayul T."/>
            <person name="Berlin A."/>
            <person name="Bessette D."/>
            <person name="Bloom T."/>
            <person name="Blye J."/>
            <person name="Boguslavskiy L."/>
            <person name="Bonnet C."/>
            <person name="Boukhgalter B."/>
            <person name="Bourzgui I."/>
            <person name="Brown A."/>
            <person name="Cahill P."/>
            <person name="Channer S."/>
            <person name="Cheshatsang Y."/>
            <person name="Chuda L."/>
            <person name="Citroen M."/>
            <person name="Collymore A."/>
            <person name="Cooke P."/>
            <person name="Costello M."/>
            <person name="D'Aco K."/>
            <person name="Daza R."/>
            <person name="De Haan G."/>
            <person name="DeGray S."/>
            <person name="DeMaso C."/>
            <person name="Dhargay N."/>
            <person name="Dooley K."/>
            <person name="Dooley E."/>
            <person name="Doricent M."/>
            <person name="Dorje P."/>
            <person name="Dorjee K."/>
            <person name="Dupes A."/>
            <person name="Elong R."/>
            <person name="Falk J."/>
            <person name="Farina A."/>
            <person name="Faro S."/>
            <person name="Ferguson D."/>
            <person name="Fisher S."/>
            <person name="Foley C.D."/>
            <person name="Franke A."/>
            <person name="Friedrich D."/>
            <person name="Gadbois L."/>
            <person name="Gearin G."/>
            <person name="Gearin C.R."/>
            <person name="Giannoukos G."/>
            <person name="Goode T."/>
            <person name="Graham J."/>
            <person name="Grandbois E."/>
            <person name="Grewal S."/>
            <person name="Gyaltsen K."/>
            <person name="Hafez N."/>
            <person name="Hagos B."/>
            <person name="Hall J."/>
            <person name="Henson C."/>
            <person name="Hollinger A."/>
            <person name="Honan T."/>
            <person name="Huard M.D."/>
            <person name="Hughes L."/>
            <person name="Hurhula B."/>
            <person name="Husby M.E."/>
            <person name="Kamat A."/>
            <person name="Kanga B."/>
            <person name="Kashin S."/>
            <person name="Khazanovich D."/>
            <person name="Kisner P."/>
            <person name="Lance K."/>
            <person name="Lara M."/>
            <person name="Lee W."/>
            <person name="Lennon N."/>
            <person name="Letendre F."/>
            <person name="LeVine R."/>
            <person name="Lipovsky A."/>
            <person name="Liu X."/>
            <person name="Liu J."/>
            <person name="Liu S."/>
            <person name="Lokyitsang T."/>
            <person name="Lokyitsang Y."/>
            <person name="Lubonja R."/>
            <person name="Lui A."/>
            <person name="MacDonald P."/>
            <person name="Magnisalis V."/>
            <person name="Maru K."/>
            <person name="Matthews C."/>
            <person name="McCusker W."/>
            <person name="McDonough S."/>
            <person name="Mehta T."/>
            <person name="Meldrim J."/>
            <person name="Meneus L."/>
            <person name="Mihai O."/>
            <person name="Mihalev A."/>
            <person name="Mihova T."/>
            <person name="Mittelman R."/>
            <person name="Mlenga V."/>
            <person name="Montmayeur A."/>
            <person name="Mulrain L."/>
            <person name="Navidi A."/>
            <person name="Naylor J."/>
            <person name="Negash T."/>
            <person name="Nguyen T."/>
            <person name="Nguyen N."/>
            <person name="Nicol R."/>
            <person name="Norbu C."/>
            <person name="Norbu N."/>
            <person name="Novod N."/>
            <person name="O'Neill B."/>
            <person name="Osman S."/>
            <person name="Markiewicz E."/>
            <person name="Oyono O.L."/>
            <person name="Patti C."/>
            <person name="Phunkhang P."/>
            <person name="Pierre F."/>
            <person name="Priest M."/>
            <person name="Raghuraman S."/>
            <person name="Rege F."/>
            <person name="Reyes R."/>
            <person name="Rise C."/>
            <person name="Rogov P."/>
            <person name="Ross K."/>
            <person name="Ryan E."/>
            <person name="Settipalli S."/>
            <person name="Shea T."/>
            <person name="Sherpa N."/>
            <person name="Shi L."/>
            <person name="Shih D."/>
            <person name="Sparrow T."/>
            <person name="Spaulding J."/>
            <person name="Stalker J."/>
            <person name="Stange-Thomann N."/>
            <person name="Stavropoulos S."/>
            <person name="Stone C."/>
            <person name="Strader C."/>
            <person name="Tesfaye S."/>
            <person name="Thomson T."/>
            <person name="Thoulutsang Y."/>
            <person name="Thoulutsang D."/>
            <person name="Topham K."/>
            <person name="Topping I."/>
            <person name="Tsamla T."/>
            <person name="Vassiliev H."/>
            <person name="Vo A."/>
            <person name="Wangchuk T."/>
            <person name="Wangdi T."/>
            <person name="Weiand M."/>
            <person name="Wilkinson J."/>
            <person name="Wilson A."/>
            <person name="Yadav S."/>
            <person name="Young G."/>
            <person name="Yu Q."/>
            <person name="Zembek L."/>
            <person name="Zhong D."/>
            <person name="Zimmer A."/>
            <person name="Zwirko Z."/>
            <person name="Jaffe D.B."/>
            <person name="Alvarez P."/>
            <person name="Brockman W."/>
            <person name="Butler J."/>
            <person name="Chin C."/>
            <person name="Gnerre S."/>
            <person name="Grabherr M."/>
            <person name="Kleber M."/>
            <person name="Mauceli E."/>
            <person name="MacCallum I."/>
        </authorList>
    </citation>
    <scope>NUCLEOTIDE SEQUENCE [LARGE SCALE GENOMIC DNA]</scope>
    <source>
        <strain evidence="3">Tucson 14030-0811.24</strain>
    </source>
</reference>
<feature type="compositionally biased region" description="Acidic residues" evidence="1">
    <location>
        <begin position="1811"/>
        <end position="1820"/>
    </location>
</feature>
<feature type="region of interest" description="Disordered" evidence="1">
    <location>
        <begin position="1783"/>
        <end position="1820"/>
    </location>
</feature>
<dbReference type="Proteomes" id="UP000007798">
    <property type="component" value="Unassembled WGS sequence"/>
</dbReference>
<feature type="region of interest" description="Disordered" evidence="1">
    <location>
        <begin position="347"/>
        <end position="384"/>
    </location>
</feature>
<feature type="compositionally biased region" description="Basic and acidic residues" evidence="1">
    <location>
        <begin position="703"/>
        <end position="724"/>
    </location>
</feature>
<feature type="region of interest" description="Disordered" evidence="1">
    <location>
        <begin position="654"/>
        <end position="789"/>
    </location>
</feature>